<dbReference type="SUPFAM" id="SSF64496">
    <property type="entry name" value="DNA-binding domain of intron-encoded endonucleases"/>
    <property type="match status" value="2"/>
</dbReference>
<accession>U5PXT6</accession>
<keyword evidence="2" id="KW-0255">Endonuclease</keyword>
<dbReference type="SMART" id="SM00497">
    <property type="entry name" value="IENR1"/>
    <property type="match status" value="2"/>
</dbReference>
<evidence type="ECO:0000313" key="2">
    <source>
        <dbReference type="EMBL" id="AGY47397.1"/>
    </source>
</evidence>
<dbReference type="InterPro" id="IPR003647">
    <property type="entry name" value="Intron_nuc_1_rpt"/>
</dbReference>
<protein>
    <submittedName>
        <fullName evidence="2">HTH homing endonuclease</fullName>
    </submittedName>
</protein>
<feature type="domain" description="DNA endonuclease I-HmuI-like NUMOD-like" evidence="1">
    <location>
        <begin position="183"/>
        <end position="225"/>
    </location>
</feature>
<proteinExistence type="predicted"/>
<dbReference type="GO" id="GO:0004519">
    <property type="term" value="F:endonuclease activity"/>
    <property type="evidence" value="ECO:0007669"/>
    <property type="project" value="UniProtKB-KW"/>
</dbReference>
<dbReference type="InterPro" id="IPR036388">
    <property type="entry name" value="WH-like_DNA-bd_sf"/>
</dbReference>
<dbReference type="InterPro" id="IPR054307">
    <property type="entry name" value="I-HmuI_NUMOD-like"/>
</dbReference>
<keyword evidence="3" id="KW-1185">Reference proteome</keyword>
<dbReference type="RefSeq" id="YP_008771498.1">
    <property type="nucleotide sequence ID" value="NC_022771.1"/>
</dbReference>
<dbReference type="Pfam" id="PF22083">
    <property type="entry name" value="I-HmuI_NUMOD-like"/>
    <property type="match status" value="2"/>
</dbReference>
<gene>
    <name evidence="2" type="ORF">Grass_132</name>
</gene>
<organismHost>
    <name type="scientific">Bacillus subtilis</name>
    <dbReference type="NCBI Taxonomy" id="1423"/>
</organismHost>
<organism evidence="2 3">
    <name type="scientific">Bacillus phage Grass</name>
    <dbReference type="NCBI Taxonomy" id="1406785"/>
    <lineage>
        <taxon>Viruses</taxon>
        <taxon>Duplodnaviria</taxon>
        <taxon>Heunggongvirae</taxon>
        <taxon>Uroviricota</taxon>
        <taxon>Caudoviricetes</taxon>
        <taxon>Herelleviridae</taxon>
        <taxon>Bastillevirinae</taxon>
        <taxon>Nitunavirus</taxon>
        <taxon>Nitunavirus grass</taxon>
    </lineage>
</organism>
<reference evidence="2 3" key="1">
    <citation type="journal article" date="2013" name="Genome Announc.">
        <title>Complete Genome of Bacillus subtilis Myophage Grass.</title>
        <authorList>
            <person name="Miller S.Y."/>
            <person name="Colquhoun J.M."/>
            <person name="Perl A.L."/>
            <person name="Chamakura K.R."/>
            <person name="Kuty Everett G.F."/>
        </authorList>
    </citation>
    <scope>NUCLEOTIDE SEQUENCE [LARGE SCALE GENOMIC DNA]</scope>
</reference>
<dbReference type="Gene3D" id="1.10.10.10">
    <property type="entry name" value="Winged helix-like DNA-binding domain superfamily/Winged helix DNA-binding domain"/>
    <property type="match status" value="2"/>
</dbReference>
<keyword evidence="2" id="KW-0378">Hydrolase</keyword>
<feature type="domain" description="DNA endonuclease I-HmuI-like NUMOD-like" evidence="1">
    <location>
        <begin position="120"/>
        <end position="163"/>
    </location>
</feature>
<dbReference type="Proteomes" id="UP000017648">
    <property type="component" value="Segment"/>
</dbReference>
<dbReference type="OrthoDB" id="16085at10239"/>
<evidence type="ECO:0000313" key="3">
    <source>
        <dbReference type="Proteomes" id="UP000017648"/>
    </source>
</evidence>
<dbReference type="KEGG" id="vg:17960056"/>
<sequence>MAVIFKPGERQYHNNLYKKLRKTWYDMIQRCYNPNHPSYKFYGAIGVTVTSQWHSLDGFLETVDTVDGWDADRYTNETMHLDKDLKVKGNSVYSPATCMFVTPEENYRPTREARMKDCEAVSPKGKTYKFSNKEQFCREHGLNPSNVYLCLVGKYRHHKGWRFNYADGSTPQNTTNNRGKPKIAVDPEGVTYEFWNQSKFAREHGLDPRKISAVINGKRPHHKQWKFYLK</sequence>
<dbReference type="GeneID" id="17960056"/>
<evidence type="ECO:0000259" key="1">
    <source>
        <dbReference type="Pfam" id="PF22083"/>
    </source>
</evidence>
<keyword evidence="2" id="KW-0540">Nuclease</keyword>
<name>U5PXT6_BPGRA</name>
<dbReference type="EMBL" id="KF669652">
    <property type="protein sequence ID" value="AGY47397.1"/>
    <property type="molecule type" value="Genomic_DNA"/>
</dbReference>